<feature type="domain" description="DNA helicase Pif1-like 2B" evidence="10">
    <location>
        <begin position="157"/>
        <end position="198"/>
    </location>
</feature>
<reference evidence="11" key="1">
    <citation type="submission" date="2022-10" db="EMBL/GenBank/DDBJ databases">
        <title>Puccinia triticina Genome sequencing and assembly.</title>
        <authorList>
            <person name="Li C."/>
        </authorList>
    </citation>
    <scope>NUCLEOTIDE SEQUENCE</scope>
    <source>
        <strain evidence="11">Pt15</strain>
    </source>
</reference>
<protein>
    <recommendedName>
        <fullName evidence="10">DNA helicase Pif1-like 2B domain-containing protein</fullName>
    </recommendedName>
</protein>
<evidence type="ECO:0000256" key="7">
    <source>
        <dbReference type="ARBA" id="ARBA00023204"/>
    </source>
</evidence>
<sequence length="339" mass="38354">MDFFTQKLNQLAKWLRDTTEPFDGIQLILTSNFFLLPPITRPARDAKRAPYLFESESWDKCVTQTIVLKHVFLFVDLLNEIRMGTVSLRTSEIMASLTKPVKYKDDILPTELYPRKHEVTLANQEHLKSLRSPKVLFTAEDVRTSKCQISDSKLSRHLDKNTLAPYQSVLKVGAQVMLIKNLRDYKLVNGSVGVVTGLYADGGAEDAAHGEKAGPNRLPNTRPFNNNQSKEKLWPKVRFTTGHAVLLRPSEFEYENSQGEVIGSQSQVPLILAWALSIHKPQGQLLDRVKIDLQRAFRQVYVALLRATSVNRLQVLGFTASKVMANKVVVEWAKKSLLN</sequence>
<accession>A0ABY7CKM1</accession>
<name>A0ABY7CKM1_9BASI</name>
<keyword evidence="4" id="KW-0347">Helicase</keyword>
<keyword evidence="5" id="KW-0067">ATP-binding</keyword>
<dbReference type="Pfam" id="PF21530">
    <property type="entry name" value="Pif1_2B_dom"/>
    <property type="match status" value="1"/>
</dbReference>
<dbReference type="InterPro" id="IPR051055">
    <property type="entry name" value="PIF1_helicase"/>
</dbReference>
<proteinExistence type="predicted"/>
<evidence type="ECO:0000256" key="6">
    <source>
        <dbReference type="ARBA" id="ARBA00023125"/>
    </source>
</evidence>
<dbReference type="PANTHER" id="PTHR47642:SF5">
    <property type="entry name" value="ATP-DEPENDENT DNA HELICASE"/>
    <property type="match status" value="1"/>
</dbReference>
<dbReference type="CDD" id="cd18809">
    <property type="entry name" value="SF1_C_RecD"/>
    <property type="match status" value="1"/>
</dbReference>
<dbReference type="SUPFAM" id="SSF52540">
    <property type="entry name" value="P-loop containing nucleoside triphosphate hydrolases"/>
    <property type="match status" value="1"/>
</dbReference>
<organism evidence="11 12">
    <name type="scientific">Puccinia triticina</name>
    <dbReference type="NCBI Taxonomy" id="208348"/>
    <lineage>
        <taxon>Eukaryota</taxon>
        <taxon>Fungi</taxon>
        <taxon>Dikarya</taxon>
        <taxon>Basidiomycota</taxon>
        <taxon>Pucciniomycotina</taxon>
        <taxon>Pucciniomycetes</taxon>
        <taxon>Pucciniales</taxon>
        <taxon>Pucciniaceae</taxon>
        <taxon>Puccinia</taxon>
    </lineage>
</organism>
<gene>
    <name evidence="11" type="ORF">PtA15_4A803</name>
</gene>
<dbReference type="InterPro" id="IPR049163">
    <property type="entry name" value="Pif1-like_2B_dom"/>
</dbReference>
<evidence type="ECO:0000256" key="1">
    <source>
        <dbReference type="ARBA" id="ARBA00022741"/>
    </source>
</evidence>
<feature type="compositionally biased region" description="Polar residues" evidence="9">
    <location>
        <begin position="218"/>
        <end position="227"/>
    </location>
</feature>
<feature type="region of interest" description="Disordered" evidence="9">
    <location>
        <begin position="206"/>
        <end position="227"/>
    </location>
</feature>
<keyword evidence="3" id="KW-0378">Hydrolase</keyword>
<keyword evidence="8" id="KW-0413">Isomerase</keyword>
<keyword evidence="6" id="KW-0238">DNA-binding</keyword>
<dbReference type="Proteomes" id="UP001164743">
    <property type="component" value="Chromosome 4A"/>
</dbReference>
<dbReference type="PANTHER" id="PTHR47642">
    <property type="entry name" value="ATP-DEPENDENT DNA HELICASE"/>
    <property type="match status" value="1"/>
</dbReference>
<evidence type="ECO:0000256" key="5">
    <source>
        <dbReference type="ARBA" id="ARBA00022840"/>
    </source>
</evidence>
<dbReference type="RefSeq" id="XP_053019905.1">
    <property type="nucleotide sequence ID" value="XM_053168725.1"/>
</dbReference>
<evidence type="ECO:0000256" key="4">
    <source>
        <dbReference type="ARBA" id="ARBA00022806"/>
    </source>
</evidence>
<keyword evidence="12" id="KW-1185">Reference proteome</keyword>
<keyword evidence="2" id="KW-0227">DNA damage</keyword>
<evidence type="ECO:0000259" key="10">
    <source>
        <dbReference type="Pfam" id="PF21530"/>
    </source>
</evidence>
<keyword evidence="1" id="KW-0547">Nucleotide-binding</keyword>
<evidence type="ECO:0000256" key="2">
    <source>
        <dbReference type="ARBA" id="ARBA00022763"/>
    </source>
</evidence>
<evidence type="ECO:0000313" key="12">
    <source>
        <dbReference type="Proteomes" id="UP001164743"/>
    </source>
</evidence>
<dbReference type="InterPro" id="IPR027417">
    <property type="entry name" value="P-loop_NTPase"/>
</dbReference>
<keyword evidence="7" id="KW-0234">DNA repair</keyword>
<evidence type="ECO:0000256" key="8">
    <source>
        <dbReference type="ARBA" id="ARBA00023235"/>
    </source>
</evidence>
<evidence type="ECO:0000256" key="3">
    <source>
        <dbReference type="ARBA" id="ARBA00022801"/>
    </source>
</evidence>
<dbReference type="EMBL" id="CP110424">
    <property type="protein sequence ID" value="WAQ84350.1"/>
    <property type="molecule type" value="Genomic_DNA"/>
</dbReference>
<dbReference type="GeneID" id="77809620"/>
<evidence type="ECO:0000313" key="11">
    <source>
        <dbReference type="EMBL" id="WAQ84350.1"/>
    </source>
</evidence>
<evidence type="ECO:0000256" key="9">
    <source>
        <dbReference type="SAM" id="MobiDB-lite"/>
    </source>
</evidence>